<organism evidence="2 3">
    <name type="scientific">Marinobacterium iners DSM 11526</name>
    <dbReference type="NCBI Taxonomy" id="1122198"/>
    <lineage>
        <taxon>Bacteria</taxon>
        <taxon>Pseudomonadati</taxon>
        <taxon>Pseudomonadota</taxon>
        <taxon>Gammaproteobacteria</taxon>
        <taxon>Oceanospirillales</taxon>
        <taxon>Oceanospirillaceae</taxon>
        <taxon>Marinobacterium</taxon>
    </lineage>
</organism>
<dbReference type="EMBL" id="FNRJ01000005">
    <property type="protein sequence ID" value="SEA63730.1"/>
    <property type="molecule type" value="Genomic_DNA"/>
</dbReference>
<feature type="signal peptide" evidence="1">
    <location>
        <begin position="1"/>
        <end position="21"/>
    </location>
</feature>
<dbReference type="OrthoDB" id="9829864at2"/>
<proteinExistence type="predicted"/>
<evidence type="ECO:0000256" key="1">
    <source>
        <dbReference type="SAM" id="SignalP"/>
    </source>
</evidence>
<dbReference type="AlphaFoldDB" id="A0A1H4CTH5"/>
<accession>A0A1H4CTH5</accession>
<dbReference type="RefSeq" id="WP_091825521.1">
    <property type="nucleotide sequence ID" value="NZ_FNRJ01000005.1"/>
</dbReference>
<name>A0A1H4CTH5_9GAMM</name>
<evidence type="ECO:0000313" key="2">
    <source>
        <dbReference type="EMBL" id="SEA63730.1"/>
    </source>
</evidence>
<sequence>MKIRKFSVVVTCIMIPAMSYAQDFDFANFSKAVERAHELGTACQDSVDADEMTPQCEKFLNYYNGEYDEQVVLLSEEMSRNGARFIDDIGYDEFDRVYELNGQVERMEIFAYDLKYN</sequence>
<dbReference type="Proteomes" id="UP000242469">
    <property type="component" value="Unassembled WGS sequence"/>
</dbReference>
<feature type="chain" id="PRO_5017191713" evidence="1">
    <location>
        <begin position="22"/>
        <end position="117"/>
    </location>
</feature>
<evidence type="ECO:0000313" key="3">
    <source>
        <dbReference type="Proteomes" id="UP000242469"/>
    </source>
</evidence>
<keyword evidence="1" id="KW-0732">Signal</keyword>
<reference evidence="3" key="1">
    <citation type="submission" date="2016-10" db="EMBL/GenBank/DDBJ databases">
        <authorList>
            <person name="Varghese N."/>
            <person name="Submissions S."/>
        </authorList>
    </citation>
    <scope>NUCLEOTIDE SEQUENCE [LARGE SCALE GENOMIC DNA]</scope>
    <source>
        <strain evidence="3">DSM 11526</strain>
    </source>
</reference>
<keyword evidence="3" id="KW-1185">Reference proteome</keyword>
<gene>
    <name evidence="2" type="ORF">SAMN02745729_105144</name>
</gene>
<protein>
    <submittedName>
        <fullName evidence="2">Uncharacterized protein</fullName>
    </submittedName>
</protein>